<dbReference type="SUPFAM" id="SSF117396">
    <property type="entry name" value="TM1631-like"/>
    <property type="match status" value="1"/>
</dbReference>
<proteinExistence type="predicted"/>
<reference evidence="2" key="1">
    <citation type="journal article" date="2014" name="Int. J. Syst. Evol. Microbiol.">
        <title>Complete genome sequence of Corynebacterium casei LMG S-19264T (=DSM 44701T), isolated from a smear-ripened cheese.</title>
        <authorList>
            <consortium name="US DOE Joint Genome Institute (JGI-PGF)"/>
            <person name="Walter F."/>
            <person name="Albersmeier A."/>
            <person name="Kalinowski J."/>
            <person name="Ruckert C."/>
        </authorList>
    </citation>
    <scope>NUCLEOTIDE SEQUENCE</scope>
    <source>
        <strain evidence="2">CGMCC 4.5737</strain>
    </source>
</reference>
<organism evidence="2 3">
    <name type="scientific">Longimycelium tulufanense</name>
    <dbReference type="NCBI Taxonomy" id="907463"/>
    <lineage>
        <taxon>Bacteria</taxon>
        <taxon>Bacillati</taxon>
        <taxon>Actinomycetota</taxon>
        <taxon>Actinomycetes</taxon>
        <taxon>Pseudonocardiales</taxon>
        <taxon>Pseudonocardiaceae</taxon>
        <taxon>Longimycelium</taxon>
    </lineage>
</organism>
<evidence type="ECO:0000313" key="2">
    <source>
        <dbReference type="EMBL" id="GGM55166.1"/>
    </source>
</evidence>
<dbReference type="Pfam" id="PF01904">
    <property type="entry name" value="DUF72"/>
    <property type="match status" value="1"/>
</dbReference>
<dbReference type="RefSeq" id="WP_229686340.1">
    <property type="nucleotide sequence ID" value="NZ_BMMK01000011.1"/>
</dbReference>
<dbReference type="PANTHER" id="PTHR30348">
    <property type="entry name" value="UNCHARACTERIZED PROTEIN YECE"/>
    <property type="match status" value="1"/>
</dbReference>
<dbReference type="EMBL" id="BMMK01000011">
    <property type="protein sequence ID" value="GGM55166.1"/>
    <property type="molecule type" value="Genomic_DNA"/>
</dbReference>
<dbReference type="Proteomes" id="UP000637578">
    <property type="component" value="Unassembled WGS sequence"/>
</dbReference>
<evidence type="ECO:0000256" key="1">
    <source>
        <dbReference type="SAM" id="MobiDB-lite"/>
    </source>
</evidence>
<reference evidence="2" key="2">
    <citation type="submission" date="2020-09" db="EMBL/GenBank/DDBJ databases">
        <authorList>
            <person name="Sun Q."/>
            <person name="Zhou Y."/>
        </authorList>
    </citation>
    <scope>NUCLEOTIDE SEQUENCE</scope>
    <source>
        <strain evidence="2">CGMCC 4.5737</strain>
    </source>
</reference>
<dbReference type="AlphaFoldDB" id="A0A8J3FVY6"/>
<gene>
    <name evidence="2" type="ORF">GCM10012275_27860</name>
</gene>
<sequence>MYPPWRGEFYPRGLAHRLELDYLSQRMTSVEINGSFYSLQRPESYQAWREHTPEDFVFAVKGGRFITHMKKLHGVEAPLANFFASGVLALGPKLGPVLWQLPPVLPFEPERLAAFFELLPRTTVEAAALARNHDNRLEGRAWTEAEVDQPLRHALEVRHPSFRDPEFVDLLRQHDIALVVADTAGTWPYLEDVTADFVYVRLHGAEELYASGYTDQALDHWAERIGRWRAGEDPRGEHTVGAPAPLRPGGRDVYVYFDNDVKVHAPFDAINLSRRLGVAPPAPVEAEGHDAPVEPPGRSRRTRAR</sequence>
<name>A0A8J3FVY6_9PSEU</name>
<dbReference type="InterPro" id="IPR036520">
    <property type="entry name" value="UPF0759_sf"/>
</dbReference>
<protein>
    <recommendedName>
        <fullName evidence="4">DUF72 domain-containing protein</fullName>
    </recommendedName>
</protein>
<accession>A0A8J3FVY6</accession>
<comment type="caution">
    <text evidence="2">The sequence shown here is derived from an EMBL/GenBank/DDBJ whole genome shotgun (WGS) entry which is preliminary data.</text>
</comment>
<evidence type="ECO:0000313" key="3">
    <source>
        <dbReference type="Proteomes" id="UP000637578"/>
    </source>
</evidence>
<evidence type="ECO:0008006" key="4">
    <source>
        <dbReference type="Google" id="ProtNLM"/>
    </source>
</evidence>
<dbReference type="PANTHER" id="PTHR30348:SF4">
    <property type="entry name" value="DUF72 DOMAIN-CONTAINING PROTEIN"/>
    <property type="match status" value="1"/>
</dbReference>
<keyword evidence="3" id="KW-1185">Reference proteome</keyword>
<feature type="region of interest" description="Disordered" evidence="1">
    <location>
        <begin position="280"/>
        <end position="305"/>
    </location>
</feature>
<dbReference type="Gene3D" id="3.20.20.410">
    <property type="entry name" value="Protein of unknown function UPF0759"/>
    <property type="match status" value="1"/>
</dbReference>
<dbReference type="InterPro" id="IPR002763">
    <property type="entry name" value="DUF72"/>
</dbReference>